<dbReference type="EMBL" id="FMYV01000001">
    <property type="protein sequence ID" value="SDC09027.1"/>
    <property type="molecule type" value="Genomic_DNA"/>
</dbReference>
<dbReference type="PANTHER" id="PTHR32196:SF69">
    <property type="entry name" value="BRANCHED-CHAIN AMINO ACID TRANSPORT SYSTEM, PERMEASE PROTEIN"/>
    <property type="match status" value="1"/>
</dbReference>
<dbReference type="Pfam" id="PF02653">
    <property type="entry name" value="BPD_transp_2"/>
    <property type="match status" value="1"/>
</dbReference>
<evidence type="ECO:0000313" key="10">
    <source>
        <dbReference type="Proteomes" id="UP000297288"/>
    </source>
</evidence>
<feature type="transmembrane region" description="Helical" evidence="6">
    <location>
        <begin position="287"/>
        <end position="308"/>
    </location>
</feature>
<protein>
    <submittedName>
        <fullName evidence="8">ABC transporter permease</fullName>
    </submittedName>
    <submittedName>
        <fullName evidence="7">Putative ABC transport system permease protein</fullName>
    </submittedName>
</protein>
<keyword evidence="5 6" id="KW-0472">Membrane</keyword>
<dbReference type="OrthoDB" id="9778389at2"/>
<dbReference type="GO" id="GO:0022857">
    <property type="term" value="F:transmembrane transporter activity"/>
    <property type="evidence" value="ECO:0007669"/>
    <property type="project" value="InterPro"/>
</dbReference>
<feature type="transmembrane region" description="Helical" evidence="6">
    <location>
        <begin position="204"/>
        <end position="227"/>
    </location>
</feature>
<gene>
    <name evidence="8" type="ORF">E4650_03565</name>
    <name evidence="7" type="ORF">SAMN04488588_0459</name>
</gene>
<accession>A0A1G6IRA6</accession>
<reference evidence="7 9" key="1">
    <citation type="submission" date="2016-10" db="EMBL/GenBank/DDBJ databases">
        <authorList>
            <person name="de Groot N.N."/>
        </authorList>
    </citation>
    <scope>NUCLEOTIDE SEQUENCE [LARGE SCALE GENOMIC DNA]</scope>
    <source>
        <strain evidence="7 9">WG14</strain>
    </source>
</reference>
<feature type="transmembrane region" description="Helical" evidence="6">
    <location>
        <begin position="261"/>
        <end position="281"/>
    </location>
</feature>
<sequence length="330" mass="36545">MDIISIFEQGLIASLAALGVFISFRVIDLPDLTPDGSYVLGAAVTISLLYANVLLPFAILLGALASGIAGLFTAFLYNKFNMHSLLASILIMTMLYSINLRIMDGPNISVPKESYGEEVIYEEQTKLDFLFEDTNNTESLVSNELQKNENFTNVFSIDIYFLLFISSIIIFLLYLLFKTEFGLALRGFGNNKEGIKNLGMNPNIFSYTGLFLGNFFPGLAGGFFAIYSGFSDVNMGQGIVVSSLAAVIIGEIVLGKLNILYNLLCAFIGGIIYQFVIALVMKYGYKIGFNPGDMKLLTSIFIILMIGLRNEEVKKWLSLKRLKSFIIRAR</sequence>
<evidence type="ECO:0000256" key="1">
    <source>
        <dbReference type="ARBA" id="ARBA00004651"/>
    </source>
</evidence>
<keyword evidence="3 6" id="KW-0812">Transmembrane</keyword>
<keyword evidence="4 6" id="KW-1133">Transmembrane helix</keyword>
<feature type="transmembrane region" description="Helical" evidence="6">
    <location>
        <begin position="233"/>
        <end position="254"/>
    </location>
</feature>
<dbReference type="GO" id="GO:0005886">
    <property type="term" value="C:plasma membrane"/>
    <property type="evidence" value="ECO:0007669"/>
    <property type="project" value="UniProtKB-SubCell"/>
</dbReference>
<evidence type="ECO:0000256" key="6">
    <source>
        <dbReference type="SAM" id="Phobius"/>
    </source>
</evidence>
<dbReference type="STRING" id="28234.SAMN04488588_0459"/>
<dbReference type="Proteomes" id="UP000297288">
    <property type="component" value="Unassembled WGS sequence"/>
</dbReference>
<feature type="transmembrane region" description="Helical" evidence="6">
    <location>
        <begin position="159"/>
        <end position="177"/>
    </location>
</feature>
<evidence type="ECO:0000256" key="4">
    <source>
        <dbReference type="ARBA" id="ARBA00022989"/>
    </source>
</evidence>
<feature type="transmembrane region" description="Helical" evidence="6">
    <location>
        <begin position="59"/>
        <end position="77"/>
    </location>
</feature>
<feature type="transmembrane region" description="Helical" evidence="6">
    <location>
        <begin position="84"/>
        <end position="102"/>
    </location>
</feature>
<evidence type="ECO:0000313" key="9">
    <source>
        <dbReference type="Proteomes" id="UP000199322"/>
    </source>
</evidence>
<feature type="transmembrane region" description="Helical" evidence="6">
    <location>
        <begin position="6"/>
        <end position="24"/>
    </location>
</feature>
<organism evidence="7 9">
    <name type="scientific">Geotoga petraea</name>
    <dbReference type="NCBI Taxonomy" id="28234"/>
    <lineage>
        <taxon>Bacteria</taxon>
        <taxon>Thermotogati</taxon>
        <taxon>Thermotogota</taxon>
        <taxon>Thermotogae</taxon>
        <taxon>Petrotogales</taxon>
        <taxon>Petrotogaceae</taxon>
        <taxon>Geotoga</taxon>
    </lineage>
</organism>
<keyword evidence="9" id="KW-1185">Reference proteome</keyword>
<dbReference type="InterPro" id="IPR001851">
    <property type="entry name" value="ABC_transp_permease"/>
</dbReference>
<evidence type="ECO:0000313" key="8">
    <source>
        <dbReference type="EMBL" id="TGG89279.1"/>
    </source>
</evidence>
<dbReference type="RefSeq" id="WP_091402446.1">
    <property type="nucleotide sequence ID" value="NZ_FMYV01000001.1"/>
</dbReference>
<dbReference type="EMBL" id="SRME01000001">
    <property type="protein sequence ID" value="TGG89279.1"/>
    <property type="molecule type" value="Genomic_DNA"/>
</dbReference>
<reference evidence="8 10" key="2">
    <citation type="submission" date="2019-04" db="EMBL/GenBank/DDBJ databases">
        <title>Draft genome sequence data and analysis of a Fermenting Bacterium, Geotoga petraea strain HO-Geo1, isolated from heavy-oil petroleum reservoir in Russia.</title>
        <authorList>
            <person name="Grouzdev D.S."/>
            <person name="Semenova E.M."/>
            <person name="Sokolova D.S."/>
            <person name="Tourova T.P."/>
            <person name="Poltaraus A.B."/>
            <person name="Nazina T.N."/>
        </authorList>
    </citation>
    <scope>NUCLEOTIDE SEQUENCE [LARGE SCALE GENOMIC DNA]</scope>
    <source>
        <strain evidence="8 10">HO-Geo1</strain>
    </source>
</reference>
<comment type="subcellular location">
    <subcellularLocation>
        <location evidence="1">Cell membrane</location>
        <topology evidence="1">Multi-pass membrane protein</topology>
    </subcellularLocation>
</comment>
<proteinExistence type="predicted"/>
<dbReference type="PANTHER" id="PTHR32196">
    <property type="entry name" value="ABC TRANSPORTER PERMEASE PROTEIN YPHD-RELATED-RELATED"/>
    <property type="match status" value="1"/>
</dbReference>
<evidence type="ECO:0000256" key="3">
    <source>
        <dbReference type="ARBA" id="ARBA00022692"/>
    </source>
</evidence>
<keyword evidence="2" id="KW-1003">Cell membrane</keyword>
<dbReference type="CDD" id="cd06574">
    <property type="entry name" value="TM_PBP1_branched-chain-AA_like"/>
    <property type="match status" value="1"/>
</dbReference>
<evidence type="ECO:0000313" key="7">
    <source>
        <dbReference type="EMBL" id="SDC09027.1"/>
    </source>
</evidence>
<name>A0A1G6IRA6_9BACT</name>
<evidence type="ECO:0000256" key="2">
    <source>
        <dbReference type="ARBA" id="ARBA00022475"/>
    </source>
</evidence>
<evidence type="ECO:0000256" key="5">
    <source>
        <dbReference type="ARBA" id="ARBA00023136"/>
    </source>
</evidence>
<dbReference type="AlphaFoldDB" id="A0A1G6IRA6"/>
<dbReference type="Proteomes" id="UP000199322">
    <property type="component" value="Unassembled WGS sequence"/>
</dbReference>